<protein>
    <recommendedName>
        <fullName evidence="10">Fibronectin type-III domain-containing protein</fullName>
    </recommendedName>
</protein>
<name>A0A8C9S3G9_SCLFO</name>
<dbReference type="OrthoDB" id="9909056at2759"/>
<dbReference type="GeneTree" id="ENSGT00940000157314"/>
<dbReference type="InterPro" id="IPR013783">
    <property type="entry name" value="Ig-like_fold"/>
</dbReference>
<evidence type="ECO:0000256" key="3">
    <source>
        <dbReference type="ARBA" id="ARBA00023157"/>
    </source>
</evidence>
<keyword evidence="4" id="KW-0675">Receptor</keyword>
<comment type="similarity">
    <text evidence="1">Belongs to the type II cytokine receptor family.</text>
</comment>
<dbReference type="Proteomes" id="UP000694397">
    <property type="component" value="Chromosome 1"/>
</dbReference>
<dbReference type="InterPro" id="IPR003961">
    <property type="entry name" value="FN3_dom"/>
</dbReference>
<evidence type="ECO:0000256" key="2">
    <source>
        <dbReference type="ARBA" id="ARBA00022729"/>
    </source>
</evidence>
<dbReference type="Ensembl" id="ENSSFOT00015028062.2">
    <property type="protein sequence ID" value="ENSSFOP00015027751.2"/>
    <property type="gene ID" value="ENSSFOG00015017802.2"/>
</dbReference>
<evidence type="ECO:0000259" key="7">
    <source>
        <dbReference type="Pfam" id="PF09294"/>
    </source>
</evidence>
<dbReference type="GO" id="GO:0005886">
    <property type="term" value="C:plasma membrane"/>
    <property type="evidence" value="ECO:0007669"/>
    <property type="project" value="TreeGrafter"/>
</dbReference>
<reference evidence="8" key="2">
    <citation type="submission" date="2025-08" db="UniProtKB">
        <authorList>
            <consortium name="Ensembl"/>
        </authorList>
    </citation>
    <scope>IDENTIFICATION</scope>
</reference>
<feature type="domain" description="Interferon/interleukin receptor" evidence="7">
    <location>
        <begin position="127"/>
        <end position="225"/>
    </location>
</feature>
<dbReference type="GO" id="GO:0004896">
    <property type="term" value="F:cytokine receptor activity"/>
    <property type="evidence" value="ECO:0007669"/>
    <property type="project" value="TreeGrafter"/>
</dbReference>
<evidence type="ECO:0008006" key="10">
    <source>
        <dbReference type="Google" id="ProtNLM"/>
    </source>
</evidence>
<dbReference type="SUPFAM" id="SSF49265">
    <property type="entry name" value="Fibronectin type III"/>
    <property type="match status" value="2"/>
</dbReference>
<dbReference type="InterPro" id="IPR036116">
    <property type="entry name" value="FN3_sf"/>
</dbReference>
<keyword evidence="3" id="KW-1015">Disulfide bond</keyword>
<dbReference type="Gene3D" id="2.60.40.10">
    <property type="entry name" value="Immunoglobulins"/>
    <property type="match status" value="2"/>
</dbReference>
<organism evidence="8 9">
    <name type="scientific">Scleropages formosus</name>
    <name type="common">Asian bonytongue</name>
    <name type="synonym">Osteoglossum formosum</name>
    <dbReference type="NCBI Taxonomy" id="113540"/>
    <lineage>
        <taxon>Eukaryota</taxon>
        <taxon>Metazoa</taxon>
        <taxon>Chordata</taxon>
        <taxon>Craniata</taxon>
        <taxon>Vertebrata</taxon>
        <taxon>Euteleostomi</taxon>
        <taxon>Actinopterygii</taxon>
        <taxon>Neopterygii</taxon>
        <taxon>Teleostei</taxon>
        <taxon>Osteoglossocephala</taxon>
        <taxon>Osteoglossomorpha</taxon>
        <taxon>Osteoglossiformes</taxon>
        <taxon>Osteoglossidae</taxon>
        <taxon>Scleropages</taxon>
    </lineage>
</organism>
<feature type="chain" id="PRO_5034894842" description="Fibronectin type-III domain-containing protein" evidence="5">
    <location>
        <begin position="22"/>
        <end position="251"/>
    </location>
</feature>
<keyword evidence="9" id="KW-1185">Reference proteome</keyword>
<evidence type="ECO:0000313" key="9">
    <source>
        <dbReference type="Proteomes" id="UP000694397"/>
    </source>
</evidence>
<feature type="signal peptide" evidence="5">
    <location>
        <begin position="1"/>
        <end position="21"/>
    </location>
</feature>
<sequence>SSSILRPSVIVLLPFFAPLAAVNPPRDVRFSSYNLRNVVEWSPGPEAPSSTLYIVEYAIYGDEEEGSPDQVVWRAKRKCARVAGTRCDLSNETRDLEEKYYARVRAEDRRELSEWVQTDRFDPRSDTTFGPPTLNVTVKDRNMMIAVQGPGRWKSENAKREQPMSKYYPQMRYNLSVYNSRTKQLNNSMELNLLDFDTRYCVSVSAFFLSGLYKTQGSQPQCVTTSKGKAAAPAGTQLVCDPYGRAPSGYT</sequence>
<evidence type="ECO:0000256" key="5">
    <source>
        <dbReference type="SAM" id="SignalP"/>
    </source>
</evidence>
<reference evidence="8" key="3">
    <citation type="submission" date="2025-09" db="UniProtKB">
        <authorList>
            <consortium name="Ensembl"/>
        </authorList>
    </citation>
    <scope>IDENTIFICATION</scope>
</reference>
<keyword evidence="2 5" id="KW-0732">Signal</keyword>
<evidence type="ECO:0000259" key="6">
    <source>
        <dbReference type="Pfam" id="PF01108"/>
    </source>
</evidence>
<dbReference type="PANTHER" id="PTHR20859">
    <property type="entry name" value="INTERFERON/INTERLEUKIN RECEPTOR"/>
    <property type="match status" value="1"/>
</dbReference>
<dbReference type="AlphaFoldDB" id="A0A8C9S3G9"/>
<proteinExistence type="inferred from homology"/>
<feature type="domain" description="Fibronectin type-III" evidence="6">
    <location>
        <begin position="12"/>
        <end position="115"/>
    </location>
</feature>
<dbReference type="PANTHER" id="PTHR20859:SF86">
    <property type="entry name" value="INTERLEUKIN-20 RECEPTOR SUBUNIT ALPHA"/>
    <property type="match status" value="1"/>
</dbReference>
<evidence type="ECO:0000256" key="4">
    <source>
        <dbReference type="ARBA" id="ARBA00023170"/>
    </source>
</evidence>
<dbReference type="InterPro" id="IPR050650">
    <property type="entry name" value="Type-II_Cytokine-TF_Rcpt"/>
</dbReference>
<dbReference type="InterPro" id="IPR015373">
    <property type="entry name" value="Interferon/interleukin_rcp_dom"/>
</dbReference>
<dbReference type="Pfam" id="PF09294">
    <property type="entry name" value="Interfer-bind"/>
    <property type="match status" value="1"/>
</dbReference>
<dbReference type="FunFam" id="2.60.40.10:FF:000348">
    <property type="entry name" value="Interleukin 20 receptor subunit alpha"/>
    <property type="match status" value="1"/>
</dbReference>
<accession>A0A8C9S3G9</accession>
<evidence type="ECO:0000256" key="1">
    <source>
        <dbReference type="ARBA" id="ARBA00005399"/>
    </source>
</evidence>
<evidence type="ECO:0000313" key="8">
    <source>
        <dbReference type="Ensembl" id="ENSSFOP00015027751.2"/>
    </source>
</evidence>
<reference evidence="8 9" key="1">
    <citation type="submission" date="2019-04" db="EMBL/GenBank/DDBJ databases">
        <authorList>
            <consortium name="Wellcome Sanger Institute Data Sharing"/>
        </authorList>
    </citation>
    <scope>NUCLEOTIDE SEQUENCE [LARGE SCALE GENOMIC DNA]</scope>
</reference>
<dbReference type="Pfam" id="PF01108">
    <property type="entry name" value="Tissue_fac"/>
    <property type="match status" value="1"/>
</dbReference>
<dbReference type="CDD" id="cd00063">
    <property type="entry name" value="FN3"/>
    <property type="match status" value="1"/>
</dbReference>